<sequence length="114" mass="11826">MCHPGSGDENQDRLPAGVDPQPGLCNLEITAGQAGGQWGVVLRVSGGLIHSQDARNEAGGAEGPLDSGVPPWVFFSFFLSFFSPSVPGNQDLRTRLPDPDQLGLTGLKGSGLPS</sequence>
<dbReference type="Proteomes" id="UP000092177">
    <property type="component" value="Chromosome 2"/>
</dbReference>
<evidence type="ECO:0000256" key="1">
    <source>
        <dbReference type="SAM" id="MobiDB-lite"/>
    </source>
</evidence>
<evidence type="ECO:0000313" key="3">
    <source>
        <dbReference type="Proteomes" id="UP000092177"/>
    </source>
</evidence>
<gene>
    <name evidence="2" type="ORF">CH63R_02369</name>
</gene>
<proteinExistence type="predicted"/>
<feature type="region of interest" description="Disordered" evidence="1">
    <location>
        <begin position="1"/>
        <end position="23"/>
    </location>
</feature>
<evidence type="ECO:0000313" key="2">
    <source>
        <dbReference type="EMBL" id="OBR13643.1"/>
    </source>
</evidence>
<dbReference type="KEGG" id="chig:CH63R_02369"/>
<keyword evidence="3" id="KW-1185">Reference proteome</keyword>
<comment type="caution">
    <text evidence="2">The sequence shown here is derived from an EMBL/GenBank/DDBJ whole genome shotgun (WGS) entry which is preliminary data.</text>
</comment>
<reference evidence="3" key="1">
    <citation type="journal article" date="2017" name="BMC Genomics">
        <title>Gapless genome assembly of Colletotrichum higginsianum reveals chromosome structure and association of transposable elements with secondary metabolite gene clusters.</title>
        <authorList>
            <person name="Dallery J.-F."/>
            <person name="Lapalu N."/>
            <person name="Zampounis A."/>
            <person name="Pigne S."/>
            <person name="Luyten I."/>
            <person name="Amselem J."/>
            <person name="Wittenberg A.H.J."/>
            <person name="Zhou S."/>
            <person name="de Queiroz M.V."/>
            <person name="Robin G.P."/>
            <person name="Auger A."/>
            <person name="Hainaut M."/>
            <person name="Henrissat B."/>
            <person name="Kim K.-T."/>
            <person name="Lee Y.-H."/>
            <person name="Lespinet O."/>
            <person name="Schwartz D.C."/>
            <person name="Thon M.R."/>
            <person name="O'Connell R.J."/>
        </authorList>
    </citation>
    <scope>NUCLEOTIDE SEQUENCE [LARGE SCALE GENOMIC DNA]</scope>
    <source>
        <strain evidence="3">IMI 349063</strain>
    </source>
</reference>
<feature type="region of interest" description="Disordered" evidence="1">
    <location>
        <begin position="92"/>
        <end position="114"/>
    </location>
</feature>
<accession>A0A1B7YNP2</accession>
<protein>
    <submittedName>
        <fullName evidence="2">Uncharacterized protein</fullName>
    </submittedName>
</protein>
<dbReference type="AlphaFoldDB" id="A0A1B7YNP2"/>
<dbReference type="GeneID" id="28861451"/>
<dbReference type="RefSeq" id="XP_018162160.1">
    <property type="nucleotide sequence ID" value="XM_018297344.1"/>
</dbReference>
<organism evidence="2 3">
    <name type="scientific">Colletotrichum higginsianum (strain IMI 349063)</name>
    <name type="common">Crucifer anthracnose fungus</name>
    <dbReference type="NCBI Taxonomy" id="759273"/>
    <lineage>
        <taxon>Eukaryota</taxon>
        <taxon>Fungi</taxon>
        <taxon>Dikarya</taxon>
        <taxon>Ascomycota</taxon>
        <taxon>Pezizomycotina</taxon>
        <taxon>Sordariomycetes</taxon>
        <taxon>Hypocreomycetidae</taxon>
        <taxon>Glomerellales</taxon>
        <taxon>Glomerellaceae</taxon>
        <taxon>Colletotrichum</taxon>
        <taxon>Colletotrichum destructivum species complex</taxon>
    </lineage>
</organism>
<dbReference type="VEuPathDB" id="FungiDB:CH63R_02369"/>
<name>A0A1B7YNP2_COLHI</name>
<dbReference type="EMBL" id="LTAN01000002">
    <property type="protein sequence ID" value="OBR13643.1"/>
    <property type="molecule type" value="Genomic_DNA"/>
</dbReference>